<dbReference type="Gramene" id="TRITD6Bv1G209660.2">
    <property type="protein sequence ID" value="TRITD6Bv1G209660.2"/>
    <property type="gene ID" value="TRITD6Bv1G209660"/>
</dbReference>
<feature type="domain" description="Myb/SANT-like" evidence="2">
    <location>
        <begin position="111"/>
        <end position="189"/>
    </location>
</feature>
<dbReference type="EMBL" id="LT934122">
    <property type="protein sequence ID" value="VAI62319.1"/>
    <property type="molecule type" value="Genomic_DNA"/>
</dbReference>
<gene>
    <name evidence="4" type="ORF">TRITD_6Bv1G209660</name>
</gene>
<dbReference type="Pfam" id="PF12776">
    <property type="entry name" value="Myb_DNA-bind_3"/>
    <property type="match status" value="1"/>
</dbReference>
<dbReference type="AlphaFoldDB" id="A0A9R0YWL0"/>
<evidence type="ECO:0000313" key="4">
    <source>
        <dbReference type="EMBL" id="VAI62319.1"/>
    </source>
</evidence>
<evidence type="ECO:0008006" key="6">
    <source>
        <dbReference type="Google" id="ProtNLM"/>
    </source>
</evidence>
<feature type="compositionally biased region" description="Polar residues" evidence="1">
    <location>
        <begin position="267"/>
        <end position="286"/>
    </location>
</feature>
<proteinExistence type="predicted"/>
<keyword evidence="5" id="KW-1185">Reference proteome</keyword>
<accession>A0A9R0YWL0</accession>
<feature type="region of interest" description="Disordered" evidence="1">
    <location>
        <begin position="261"/>
        <end position="299"/>
    </location>
</feature>
<dbReference type="Proteomes" id="UP000324705">
    <property type="component" value="Chromosome 6B"/>
</dbReference>
<sequence>MFLYVVGHNQRYRTLQPIFRRSIEVISRYFKAVLYAVGELRDEMIRPPSNHCHRKIQESTRFNPYFKDCVGAIDGTHVLARVPKSISAAFRGRKVGTTQNVMAAIDFDLKFTYVLAEVAARGAKTDKGFKEAAKFKVAKSISALVGYDVSITQVHNHIRKWRNRWTRIVYLKSLSGALWDDDKKMVLLEEQHYLGHTQDHPTDAELLNSPLENYNYMENCFANKQATGNYAMATGVPLGTPIVVEDKDKPNVMEGHGTTDEVLQHLPGSNSALPTASATQDPSPTSNKKRKRASGLTEEDTIQCRNMTDAMREIASAINNTCHAETHPDLYKAVMDLIVFEQNDRLAVLDYLTEHKY</sequence>
<reference evidence="4 5" key="1">
    <citation type="submission" date="2017-09" db="EMBL/GenBank/DDBJ databases">
        <authorList>
            <consortium name="International Durum Wheat Genome Sequencing Consortium (IDWGSC)"/>
            <person name="Milanesi L."/>
        </authorList>
    </citation>
    <scope>NUCLEOTIDE SEQUENCE [LARGE SCALE GENOMIC DNA]</scope>
    <source>
        <strain evidence="5">cv. Svevo</strain>
    </source>
</reference>
<evidence type="ECO:0000313" key="5">
    <source>
        <dbReference type="Proteomes" id="UP000324705"/>
    </source>
</evidence>
<protein>
    <recommendedName>
        <fullName evidence="6">Myb/SANT-like domain-containing protein</fullName>
    </recommendedName>
</protein>
<organism evidence="4 5">
    <name type="scientific">Triticum turgidum subsp. durum</name>
    <name type="common">Durum wheat</name>
    <name type="synonym">Triticum durum</name>
    <dbReference type="NCBI Taxonomy" id="4567"/>
    <lineage>
        <taxon>Eukaryota</taxon>
        <taxon>Viridiplantae</taxon>
        <taxon>Streptophyta</taxon>
        <taxon>Embryophyta</taxon>
        <taxon>Tracheophyta</taxon>
        <taxon>Spermatophyta</taxon>
        <taxon>Magnoliopsida</taxon>
        <taxon>Liliopsida</taxon>
        <taxon>Poales</taxon>
        <taxon>Poaceae</taxon>
        <taxon>BOP clade</taxon>
        <taxon>Pooideae</taxon>
        <taxon>Triticodae</taxon>
        <taxon>Triticeae</taxon>
        <taxon>Triticinae</taxon>
        <taxon>Triticum</taxon>
    </lineage>
</organism>
<feature type="domain" description="DUF8040" evidence="3">
    <location>
        <begin position="1"/>
        <end position="37"/>
    </location>
</feature>
<dbReference type="Pfam" id="PF26138">
    <property type="entry name" value="DUF8040"/>
    <property type="match status" value="1"/>
</dbReference>
<dbReference type="InterPro" id="IPR024752">
    <property type="entry name" value="Myb/SANT-like_dom"/>
</dbReference>
<evidence type="ECO:0000259" key="3">
    <source>
        <dbReference type="Pfam" id="PF26138"/>
    </source>
</evidence>
<evidence type="ECO:0000259" key="2">
    <source>
        <dbReference type="Pfam" id="PF12776"/>
    </source>
</evidence>
<dbReference type="InterPro" id="IPR058353">
    <property type="entry name" value="DUF8040"/>
</dbReference>
<dbReference type="OMA" id="QYDEMAI"/>
<evidence type="ECO:0000256" key="1">
    <source>
        <dbReference type="SAM" id="MobiDB-lite"/>
    </source>
</evidence>
<name>A0A9R0YWL0_TRITD</name>
<dbReference type="PANTHER" id="PTHR47127">
    <property type="entry name" value="10A19I.15"/>
    <property type="match status" value="1"/>
</dbReference>